<sequence>MDAMDGKATFPTLGDRLESLRGGDFTGRSFELRFFEELLDRLAERMERILNVHGTVGMGKTALLQRFASLAAERGAACVYVDVRQAAGSPGRLNSLILRQMQTGSLPNARSGSGALSLTQPAELEQEGTEAALSCAGSLNGMAAAGDVVLALDHYEEAGHLDGWLRDTLLPSLHTHILIVIAGRFPLQGPWSRSPAWRKLIIALPLTEWSYEEARAYLAARGITDETSADRLWSRTFGHPLSLSLAADGFAASGRAALPKEQERPGERFEELVREWLQEAPDDELRELVMTASIPRTFRLENLAALSRRDIPLALFERLIGLSFVERAAHGWRLHELAREAVRRAFRERFPDRFERDGRKAVSLLRERIAEALRVGRAPGEEAAELLGQIGNPILRAHFRHSRASRNYWEAAGTSHLAEVEAYIRRRALDERDSVVRCSDPETGELFRFLLPARHSALPLLAVNVRELVRLGGGRSLLLLRSPAGEIAGLAAMLPIHAGTLPYLAEAPVSRAYFRSLPAERLAALAVPPEASPGLFLYAADAADPEKEELRSDLVRLKLDHILSGKLLVSSVPPSPYYAQAFASLGFEPVPGAEHDDYGDTALQSPCYGLDTRDGGMTGFLDRAVGQTADRFAFEDMLPSAMAGTQPAAVASGGADRLPARNAGPDSGTASRELGPLSAASATLTPREREVAEWLVQGKTNAEIAAGLYMSVAAVKKHVNAMLRKFGLKNRTQLARAMPAVGAAAPGPFAETQGVRTDTAGN</sequence>
<keyword evidence="7" id="KW-1185">Reference proteome</keyword>
<dbReference type="PANTHER" id="PTHR44688:SF16">
    <property type="entry name" value="DNA-BINDING TRANSCRIPTIONAL ACTIVATOR DEVR_DOSR"/>
    <property type="match status" value="1"/>
</dbReference>
<gene>
    <name evidence="6" type="ORF">ACFFNY_20060</name>
</gene>
<evidence type="ECO:0000256" key="3">
    <source>
        <dbReference type="ARBA" id="ARBA00023163"/>
    </source>
</evidence>
<evidence type="ECO:0000313" key="7">
    <source>
        <dbReference type="Proteomes" id="UP001589619"/>
    </source>
</evidence>
<evidence type="ECO:0000256" key="1">
    <source>
        <dbReference type="ARBA" id="ARBA00023015"/>
    </source>
</evidence>
<dbReference type="Proteomes" id="UP001589619">
    <property type="component" value="Unassembled WGS sequence"/>
</dbReference>
<dbReference type="SMART" id="SM00421">
    <property type="entry name" value="HTH_LUXR"/>
    <property type="match status" value="1"/>
</dbReference>
<feature type="domain" description="HTH luxR-type" evidence="5">
    <location>
        <begin position="677"/>
        <end position="742"/>
    </location>
</feature>
<protein>
    <submittedName>
        <fullName evidence="6">LuxR family transcriptional regulator</fullName>
    </submittedName>
</protein>
<dbReference type="PROSITE" id="PS50043">
    <property type="entry name" value="HTH_LUXR_2"/>
    <property type="match status" value="1"/>
</dbReference>
<dbReference type="InterPro" id="IPR016032">
    <property type="entry name" value="Sig_transdc_resp-reg_C-effctor"/>
</dbReference>
<dbReference type="InterPro" id="IPR036388">
    <property type="entry name" value="WH-like_DNA-bd_sf"/>
</dbReference>
<name>A0ABV5W005_9BACL</name>
<keyword evidence="2" id="KW-0238">DNA-binding</keyword>
<evidence type="ECO:0000313" key="6">
    <source>
        <dbReference type="EMBL" id="MFB9753871.1"/>
    </source>
</evidence>
<dbReference type="Pfam" id="PF13191">
    <property type="entry name" value="AAA_16"/>
    <property type="match status" value="1"/>
</dbReference>
<organism evidence="6 7">
    <name type="scientific">Paenibacillus hodogayensis</name>
    <dbReference type="NCBI Taxonomy" id="279208"/>
    <lineage>
        <taxon>Bacteria</taxon>
        <taxon>Bacillati</taxon>
        <taxon>Bacillota</taxon>
        <taxon>Bacilli</taxon>
        <taxon>Bacillales</taxon>
        <taxon>Paenibacillaceae</taxon>
        <taxon>Paenibacillus</taxon>
    </lineage>
</organism>
<evidence type="ECO:0000259" key="5">
    <source>
        <dbReference type="PROSITE" id="PS50043"/>
    </source>
</evidence>
<dbReference type="CDD" id="cd06170">
    <property type="entry name" value="LuxR_C_like"/>
    <property type="match status" value="1"/>
</dbReference>
<dbReference type="Pfam" id="PF00196">
    <property type="entry name" value="GerE"/>
    <property type="match status" value="1"/>
</dbReference>
<feature type="region of interest" description="Disordered" evidence="4">
    <location>
        <begin position="649"/>
        <end position="683"/>
    </location>
</feature>
<reference evidence="6 7" key="1">
    <citation type="submission" date="2024-09" db="EMBL/GenBank/DDBJ databases">
        <authorList>
            <person name="Sun Q."/>
            <person name="Mori K."/>
        </authorList>
    </citation>
    <scope>NUCLEOTIDE SEQUENCE [LARGE SCALE GENOMIC DNA]</scope>
    <source>
        <strain evidence="6 7">JCM 12520</strain>
    </source>
</reference>
<keyword evidence="3" id="KW-0804">Transcription</keyword>
<dbReference type="RefSeq" id="WP_344915149.1">
    <property type="nucleotide sequence ID" value="NZ_BAAAYO010000014.1"/>
</dbReference>
<evidence type="ECO:0000256" key="2">
    <source>
        <dbReference type="ARBA" id="ARBA00023125"/>
    </source>
</evidence>
<dbReference type="PRINTS" id="PR00038">
    <property type="entry name" value="HTHLUXR"/>
</dbReference>
<dbReference type="PANTHER" id="PTHR44688">
    <property type="entry name" value="DNA-BINDING TRANSCRIPTIONAL ACTIVATOR DEVR_DOSR"/>
    <property type="match status" value="1"/>
</dbReference>
<comment type="caution">
    <text evidence="6">The sequence shown here is derived from an EMBL/GenBank/DDBJ whole genome shotgun (WGS) entry which is preliminary data.</text>
</comment>
<dbReference type="EMBL" id="JBHMAG010000013">
    <property type="protein sequence ID" value="MFB9753871.1"/>
    <property type="molecule type" value="Genomic_DNA"/>
</dbReference>
<evidence type="ECO:0000256" key="4">
    <source>
        <dbReference type="SAM" id="MobiDB-lite"/>
    </source>
</evidence>
<dbReference type="InterPro" id="IPR027417">
    <property type="entry name" value="P-loop_NTPase"/>
</dbReference>
<dbReference type="SUPFAM" id="SSF46894">
    <property type="entry name" value="C-terminal effector domain of the bipartite response regulators"/>
    <property type="match status" value="1"/>
</dbReference>
<dbReference type="InterPro" id="IPR000792">
    <property type="entry name" value="Tscrpt_reg_LuxR_C"/>
</dbReference>
<accession>A0ABV5W005</accession>
<keyword evidence="1" id="KW-0805">Transcription regulation</keyword>
<proteinExistence type="predicted"/>
<dbReference type="Gene3D" id="1.10.10.10">
    <property type="entry name" value="Winged helix-like DNA-binding domain superfamily/Winged helix DNA-binding domain"/>
    <property type="match status" value="1"/>
</dbReference>
<dbReference type="SUPFAM" id="SSF52540">
    <property type="entry name" value="P-loop containing nucleoside triphosphate hydrolases"/>
    <property type="match status" value="1"/>
</dbReference>
<dbReference type="InterPro" id="IPR041664">
    <property type="entry name" value="AAA_16"/>
</dbReference>